<reference evidence="2 3" key="1">
    <citation type="submission" date="2024-06" db="EMBL/GenBank/DDBJ databases">
        <title>The Natural Products Discovery Center: Release of the First 8490 Sequenced Strains for Exploring Actinobacteria Biosynthetic Diversity.</title>
        <authorList>
            <person name="Kalkreuter E."/>
            <person name="Kautsar S.A."/>
            <person name="Yang D."/>
            <person name="Bader C.D."/>
            <person name="Teijaro C.N."/>
            <person name="Fluegel L."/>
            <person name="Davis C.M."/>
            <person name="Simpson J.R."/>
            <person name="Lauterbach L."/>
            <person name="Steele A.D."/>
            <person name="Gui C."/>
            <person name="Meng S."/>
            <person name="Li G."/>
            <person name="Viehrig K."/>
            <person name="Ye F."/>
            <person name="Su P."/>
            <person name="Kiefer A.F."/>
            <person name="Nichols A."/>
            <person name="Cepeda A.J."/>
            <person name="Yan W."/>
            <person name="Fan B."/>
            <person name="Jiang Y."/>
            <person name="Adhikari A."/>
            <person name="Zheng C.-J."/>
            <person name="Schuster L."/>
            <person name="Cowan T.M."/>
            <person name="Smanski M.J."/>
            <person name="Chevrette M.G."/>
            <person name="De Carvalho L.P.S."/>
            <person name="Shen B."/>
        </authorList>
    </citation>
    <scope>NUCLEOTIDE SEQUENCE [LARGE SCALE GENOMIC DNA]</scope>
    <source>
        <strain evidence="2 3">NPDC048946</strain>
    </source>
</reference>
<dbReference type="Pfam" id="PF04149">
    <property type="entry name" value="DUF397"/>
    <property type="match status" value="1"/>
</dbReference>
<feature type="domain" description="DUF397" evidence="1">
    <location>
        <begin position="7"/>
        <end position="53"/>
    </location>
</feature>
<accession>A0ABV3DDT3</accession>
<gene>
    <name evidence="2" type="ORF">AB0C36_06580</name>
</gene>
<keyword evidence="3" id="KW-1185">Reference proteome</keyword>
<dbReference type="InterPro" id="IPR007278">
    <property type="entry name" value="DUF397"/>
</dbReference>
<comment type="caution">
    <text evidence="2">The sequence shown here is derived from an EMBL/GenBank/DDBJ whole genome shotgun (WGS) entry which is preliminary data.</text>
</comment>
<sequence>MKHWQPNWRKSSYSAQNTQCVEVAPAPPGEVLVRDGKVPGGGCLAFSAGAWERAVGLVQAPALRS</sequence>
<evidence type="ECO:0000313" key="3">
    <source>
        <dbReference type="Proteomes" id="UP001551482"/>
    </source>
</evidence>
<name>A0ABV3DDT3_9ACTN</name>
<proteinExistence type="predicted"/>
<evidence type="ECO:0000259" key="1">
    <source>
        <dbReference type="Pfam" id="PF04149"/>
    </source>
</evidence>
<evidence type="ECO:0000313" key="2">
    <source>
        <dbReference type="EMBL" id="MEU8133159.1"/>
    </source>
</evidence>
<organism evidence="2 3">
    <name type="scientific">Streptodolium elevatio</name>
    <dbReference type="NCBI Taxonomy" id="3157996"/>
    <lineage>
        <taxon>Bacteria</taxon>
        <taxon>Bacillati</taxon>
        <taxon>Actinomycetota</taxon>
        <taxon>Actinomycetes</taxon>
        <taxon>Kitasatosporales</taxon>
        <taxon>Streptomycetaceae</taxon>
        <taxon>Streptodolium</taxon>
    </lineage>
</organism>
<protein>
    <submittedName>
        <fullName evidence="2">DUF397 domain-containing protein</fullName>
    </submittedName>
</protein>
<dbReference type="EMBL" id="JBEZFP010000011">
    <property type="protein sequence ID" value="MEU8133159.1"/>
    <property type="molecule type" value="Genomic_DNA"/>
</dbReference>
<dbReference type="RefSeq" id="WP_358350165.1">
    <property type="nucleotide sequence ID" value="NZ_JBEZFP010000011.1"/>
</dbReference>
<dbReference type="Proteomes" id="UP001551482">
    <property type="component" value="Unassembled WGS sequence"/>
</dbReference>